<dbReference type="Proteomes" id="UP001392437">
    <property type="component" value="Unassembled WGS sequence"/>
</dbReference>
<gene>
    <name evidence="2" type="ORF">PG999_004438</name>
</gene>
<feature type="compositionally biased region" description="Low complexity" evidence="1">
    <location>
        <begin position="15"/>
        <end position="34"/>
    </location>
</feature>
<evidence type="ECO:0000313" key="3">
    <source>
        <dbReference type="Proteomes" id="UP001392437"/>
    </source>
</evidence>
<evidence type="ECO:0000313" key="2">
    <source>
        <dbReference type="EMBL" id="KAK8120318.1"/>
    </source>
</evidence>
<name>A0AAW0QZC5_9PEZI</name>
<proteinExistence type="predicted"/>
<dbReference type="EMBL" id="JAQQWP010000004">
    <property type="protein sequence ID" value="KAK8120318.1"/>
    <property type="molecule type" value="Genomic_DNA"/>
</dbReference>
<feature type="compositionally biased region" description="Polar residues" evidence="1">
    <location>
        <begin position="1"/>
        <end position="10"/>
    </location>
</feature>
<sequence>MQPVEGSQNHIRYESSPSQAHQSSLSAHQSAIAAYSPALPEVDEDSMSERTVTLSEPTHDPKVVSSVGIAPFKNPQLKKARELALLHGEDPATIKLPELQVNRDSHPAPRKRPRLSHHAEDVANTEAADRLFKILRERSARLKLEMLQQAEKEVDIAAIEEQLKKVVRVRVSFQKRIEEMISMVWAFAHESGVLDNDYSIEVDLEDLANKFGSFEELLPSMGSLI</sequence>
<organism evidence="2 3">
    <name type="scientific">Apiospora kogelbergensis</name>
    <dbReference type="NCBI Taxonomy" id="1337665"/>
    <lineage>
        <taxon>Eukaryota</taxon>
        <taxon>Fungi</taxon>
        <taxon>Dikarya</taxon>
        <taxon>Ascomycota</taxon>
        <taxon>Pezizomycotina</taxon>
        <taxon>Sordariomycetes</taxon>
        <taxon>Xylariomycetidae</taxon>
        <taxon>Amphisphaeriales</taxon>
        <taxon>Apiosporaceae</taxon>
        <taxon>Apiospora</taxon>
    </lineage>
</organism>
<reference evidence="2 3" key="1">
    <citation type="submission" date="2023-01" db="EMBL/GenBank/DDBJ databases">
        <title>Analysis of 21 Apiospora genomes using comparative genomics revels a genus with tremendous synthesis potential of carbohydrate active enzymes and secondary metabolites.</title>
        <authorList>
            <person name="Sorensen T."/>
        </authorList>
    </citation>
    <scope>NUCLEOTIDE SEQUENCE [LARGE SCALE GENOMIC DNA]</scope>
    <source>
        <strain evidence="2 3">CBS 117206</strain>
    </source>
</reference>
<accession>A0AAW0QZC5</accession>
<comment type="caution">
    <text evidence="2">The sequence shown here is derived from an EMBL/GenBank/DDBJ whole genome shotgun (WGS) entry which is preliminary data.</text>
</comment>
<protein>
    <submittedName>
        <fullName evidence="2">Uncharacterized protein</fullName>
    </submittedName>
</protein>
<dbReference type="AlphaFoldDB" id="A0AAW0QZC5"/>
<keyword evidence="3" id="KW-1185">Reference proteome</keyword>
<evidence type="ECO:0000256" key="1">
    <source>
        <dbReference type="SAM" id="MobiDB-lite"/>
    </source>
</evidence>
<feature type="region of interest" description="Disordered" evidence="1">
    <location>
        <begin position="1"/>
        <end position="60"/>
    </location>
</feature>